<dbReference type="SMART" id="SM00855">
    <property type="entry name" value="PGAM"/>
    <property type="match status" value="1"/>
</dbReference>
<dbReference type="RefSeq" id="WP_012468673.1">
    <property type="nucleotide sequence ID" value="NC_010814.1"/>
</dbReference>
<dbReference type="eggNOG" id="COG2062">
    <property type="taxonomic scope" value="Bacteria"/>
</dbReference>
<dbReference type="PANTHER" id="PTHR20935:SF0">
    <property type="entry name" value="SERINE_THREONINE-PROTEIN PHOSPHATASE PGAM5, MITOCHONDRIAL"/>
    <property type="match status" value="1"/>
</dbReference>
<keyword evidence="1" id="KW-0378">Hydrolase</keyword>
<dbReference type="STRING" id="398767.Glov_0590"/>
<dbReference type="PANTHER" id="PTHR20935">
    <property type="entry name" value="PHOSPHOGLYCERATE MUTASE-RELATED"/>
    <property type="match status" value="1"/>
</dbReference>
<evidence type="ECO:0000313" key="2">
    <source>
        <dbReference type="EMBL" id="ACD94317.1"/>
    </source>
</evidence>
<reference evidence="2 3" key="1">
    <citation type="submission" date="2008-05" db="EMBL/GenBank/DDBJ databases">
        <title>Complete sequence of chromosome of Geobacter lovleyi SZ.</title>
        <authorList>
            <consortium name="US DOE Joint Genome Institute"/>
            <person name="Lucas S."/>
            <person name="Copeland A."/>
            <person name="Lapidus A."/>
            <person name="Glavina del Rio T."/>
            <person name="Dalin E."/>
            <person name="Tice H."/>
            <person name="Bruce D."/>
            <person name="Goodwin L."/>
            <person name="Pitluck S."/>
            <person name="Chertkov O."/>
            <person name="Meincke L."/>
            <person name="Brettin T."/>
            <person name="Detter J.C."/>
            <person name="Han C."/>
            <person name="Tapia R."/>
            <person name="Kuske C.R."/>
            <person name="Schmutz J."/>
            <person name="Larimer F."/>
            <person name="Land M."/>
            <person name="Hauser L."/>
            <person name="Kyrpides N."/>
            <person name="Mikhailova N."/>
            <person name="Sung Y."/>
            <person name="Fletcher K.E."/>
            <person name="Ritalahti K.M."/>
            <person name="Loeffler F.E."/>
            <person name="Richardson P."/>
        </authorList>
    </citation>
    <scope>NUCLEOTIDE SEQUENCE [LARGE SCALE GENOMIC DNA]</scope>
    <source>
        <strain evidence="3">ATCC BAA-1151 / DSM 17278 / SZ</strain>
    </source>
</reference>
<dbReference type="OrthoDB" id="194934at2"/>
<evidence type="ECO:0000256" key="1">
    <source>
        <dbReference type="ARBA" id="ARBA00022801"/>
    </source>
</evidence>
<dbReference type="InterPro" id="IPR051021">
    <property type="entry name" value="Mito_Ser/Thr_phosphatase"/>
</dbReference>
<dbReference type="NCBIfam" id="TIGR00249">
    <property type="entry name" value="sixA"/>
    <property type="match status" value="1"/>
</dbReference>
<evidence type="ECO:0000313" key="3">
    <source>
        <dbReference type="Proteomes" id="UP000002420"/>
    </source>
</evidence>
<sequence>MVIYLVRHAEAVERSEGLDDGVRWLTRKGRKATQKAGSRLHRKRVRPDLVITSPLTRAVQTAELLMAALGERTELIADSGLAPDATLEQLIALITSRRKLGSIMLVGHEPLLGQAAALLLGREEVAGLAKGGCLCLELRDKPDKPARFLWYAPVSGKLISSAKKALVPKP</sequence>
<dbReference type="CDD" id="cd07067">
    <property type="entry name" value="HP_PGM_like"/>
    <property type="match status" value="1"/>
</dbReference>
<dbReference type="InterPro" id="IPR013078">
    <property type="entry name" value="His_Pase_superF_clade-1"/>
</dbReference>
<name>B3E3A5_TRIL1</name>
<dbReference type="HOGENOM" id="CLU_084603_3_1_7"/>
<dbReference type="InterPro" id="IPR004449">
    <property type="entry name" value="SixA"/>
</dbReference>
<dbReference type="GO" id="GO:0101006">
    <property type="term" value="F:protein histidine phosphatase activity"/>
    <property type="evidence" value="ECO:0007669"/>
    <property type="project" value="InterPro"/>
</dbReference>
<gene>
    <name evidence="2" type="ordered locus">Glov_0590</name>
</gene>
<dbReference type="SUPFAM" id="SSF53254">
    <property type="entry name" value="Phosphoglycerate mutase-like"/>
    <property type="match status" value="1"/>
</dbReference>
<organism evidence="2 3">
    <name type="scientific">Trichlorobacter lovleyi (strain ATCC BAA-1151 / DSM 17278 / SZ)</name>
    <name type="common">Geobacter lovleyi</name>
    <dbReference type="NCBI Taxonomy" id="398767"/>
    <lineage>
        <taxon>Bacteria</taxon>
        <taxon>Pseudomonadati</taxon>
        <taxon>Thermodesulfobacteriota</taxon>
        <taxon>Desulfuromonadia</taxon>
        <taxon>Geobacterales</taxon>
        <taxon>Geobacteraceae</taxon>
        <taxon>Trichlorobacter</taxon>
    </lineage>
</organism>
<dbReference type="Proteomes" id="UP000002420">
    <property type="component" value="Chromosome"/>
</dbReference>
<dbReference type="AlphaFoldDB" id="B3E3A5"/>
<dbReference type="InterPro" id="IPR029033">
    <property type="entry name" value="His_PPase_superfam"/>
</dbReference>
<keyword evidence="3" id="KW-1185">Reference proteome</keyword>
<dbReference type="Pfam" id="PF00300">
    <property type="entry name" value="His_Phos_1"/>
    <property type="match status" value="1"/>
</dbReference>
<proteinExistence type="predicted"/>
<dbReference type="Gene3D" id="3.40.50.1240">
    <property type="entry name" value="Phosphoglycerate mutase-like"/>
    <property type="match status" value="1"/>
</dbReference>
<accession>B3E3A5</accession>
<dbReference type="EMBL" id="CP001089">
    <property type="protein sequence ID" value="ACD94317.1"/>
    <property type="molecule type" value="Genomic_DNA"/>
</dbReference>
<protein>
    <submittedName>
        <fullName evidence="2">Phosphohistidine phosphatase, SixA</fullName>
    </submittedName>
</protein>
<dbReference type="KEGG" id="glo:Glov_0590"/>
<dbReference type="GO" id="GO:0005737">
    <property type="term" value="C:cytoplasm"/>
    <property type="evidence" value="ECO:0007669"/>
    <property type="project" value="InterPro"/>
</dbReference>